<dbReference type="Pfam" id="PF12937">
    <property type="entry name" value="F-box-like"/>
    <property type="match status" value="1"/>
</dbReference>
<feature type="domain" description="F-box" evidence="2">
    <location>
        <begin position="130"/>
        <end position="180"/>
    </location>
</feature>
<evidence type="ECO:0000259" key="2">
    <source>
        <dbReference type="PROSITE" id="PS50181"/>
    </source>
</evidence>
<name>A0A9X0D1Y6_9CNID</name>
<gene>
    <name evidence="3" type="ORF">OS493_025237</name>
</gene>
<reference evidence="3" key="1">
    <citation type="submission" date="2023-01" db="EMBL/GenBank/DDBJ databases">
        <title>Genome assembly of the deep-sea coral Lophelia pertusa.</title>
        <authorList>
            <person name="Herrera S."/>
            <person name="Cordes E."/>
        </authorList>
    </citation>
    <scope>NUCLEOTIDE SEQUENCE</scope>
    <source>
        <strain evidence="3">USNM1676648</strain>
        <tissue evidence="3">Polyp</tissue>
    </source>
</reference>
<organism evidence="3 4">
    <name type="scientific">Desmophyllum pertusum</name>
    <dbReference type="NCBI Taxonomy" id="174260"/>
    <lineage>
        <taxon>Eukaryota</taxon>
        <taxon>Metazoa</taxon>
        <taxon>Cnidaria</taxon>
        <taxon>Anthozoa</taxon>
        <taxon>Hexacorallia</taxon>
        <taxon>Scleractinia</taxon>
        <taxon>Caryophylliina</taxon>
        <taxon>Caryophylliidae</taxon>
        <taxon>Desmophyllum</taxon>
    </lineage>
</organism>
<dbReference type="CDD" id="cd09917">
    <property type="entry name" value="F-box_SF"/>
    <property type="match status" value="1"/>
</dbReference>
<sequence>MAECLAREVQPEFTQRDAYELRVYIGHVIIHTEECITLIRQTHPETERKLTEGGQETKMKRDGKEDIAEINIQRKQSSSEYRKKLRRKSRLNRKYKSGEWILDRPSQPSERKGQTKESECEPSKTDGRNPIGMNSLSNEILEEIFQHVHEGDGDAAIARLSLVCRRWKEVVGTDHFRRRVHFLWLSTLHDWQKASAEFNDTYYVMYDVGECFGCNKRYKSMPGYQGSRGSLVFYSDTEDVGHAGYCSEFCARVLGNYEDPFDDWEGI</sequence>
<dbReference type="PROSITE" id="PS50181">
    <property type="entry name" value="FBOX"/>
    <property type="match status" value="1"/>
</dbReference>
<dbReference type="OrthoDB" id="8951552at2759"/>
<accession>A0A9X0D1Y6</accession>
<evidence type="ECO:0000313" key="4">
    <source>
        <dbReference type="Proteomes" id="UP001163046"/>
    </source>
</evidence>
<protein>
    <recommendedName>
        <fullName evidence="2">F-box domain-containing protein</fullName>
    </recommendedName>
</protein>
<proteinExistence type="predicted"/>
<dbReference type="AlphaFoldDB" id="A0A9X0D1Y6"/>
<feature type="region of interest" description="Disordered" evidence="1">
    <location>
        <begin position="45"/>
        <end position="66"/>
    </location>
</feature>
<evidence type="ECO:0000313" key="3">
    <source>
        <dbReference type="EMBL" id="KAJ7383910.1"/>
    </source>
</evidence>
<evidence type="ECO:0000256" key="1">
    <source>
        <dbReference type="SAM" id="MobiDB-lite"/>
    </source>
</evidence>
<dbReference type="InterPro" id="IPR001810">
    <property type="entry name" value="F-box_dom"/>
</dbReference>
<dbReference type="InterPro" id="IPR036047">
    <property type="entry name" value="F-box-like_dom_sf"/>
</dbReference>
<comment type="caution">
    <text evidence="3">The sequence shown here is derived from an EMBL/GenBank/DDBJ whole genome shotgun (WGS) entry which is preliminary data.</text>
</comment>
<dbReference type="EMBL" id="MU825893">
    <property type="protein sequence ID" value="KAJ7383910.1"/>
    <property type="molecule type" value="Genomic_DNA"/>
</dbReference>
<keyword evidence="4" id="KW-1185">Reference proteome</keyword>
<feature type="region of interest" description="Disordered" evidence="1">
    <location>
        <begin position="102"/>
        <end position="133"/>
    </location>
</feature>
<dbReference type="Proteomes" id="UP001163046">
    <property type="component" value="Unassembled WGS sequence"/>
</dbReference>
<dbReference type="Gene3D" id="1.20.1280.50">
    <property type="match status" value="1"/>
</dbReference>
<feature type="compositionally biased region" description="Basic and acidic residues" evidence="1">
    <location>
        <begin position="109"/>
        <end position="127"/>
    </location>
</feature>
<dbReference type="SUPFAM" id="SSF81383">
    <property type="entry name" value="F-box domain"/>
    <property type="match status" value="1"/>
</dbReference>